<dbReference type="Proteomes" id="UP001231924">
    <property type="component" value="Unassembled WGS sequence"/>
</dbReference>
<comment type="caution">
    <text evidence="1">The sequence shown here is derived from an EMBL/GenBank/DDBJ whole genome shotgun (WGS) entry which is preliminary data.</text>
</comment>
<evidence type="ECO:0000313" key="2">
    <source>
        <dbReference type="Proteomes" id="UP001231924"/>
    </source>
</evidence>
<organism evidence="1 2">
    <name type="scientific">Actinomycetospora termitidis</name>
    <dbReference type="NCBI Taxonomy" id="3053470"/>
    <lineage>
        <taxon>Bacteria</taxon>
        <taxon>Bacillati</taxon>
        <taxon>Actinomycetota</taxon>
        <taxon>Actinomycetes</taxon>
        <taxon>Pseudonocardiales</taxon>
        <taxon>Pseudonocardiaceae</taxon>
        <taxon>Actinomycetospora</taxon>
    </lineage>
</organism>
<protein>
    <submittedName>
        <fullName evidence="1">Uncharacterized protein</fullName>
    </submittedName>
</protein>
<gene>
    <name evidence="1" type="ORF">QRT03_13640</name>
</gene>
<dbReference type="RefSeq" id="WP_286053414.1">
    <property type="nucleotide sequence ID" value="NZ_JASVWF010000003.1"/>
</dbReference>
<name>A0ABT7M8M1_9PSEU</name>
<accession>A0ABT7M8M1</accession>
<evidence type="ECO:0000313" key="1">
    <source>
        <dbReference type="EMBL" id="MDL5157006.1"/>
    </source>
</evidence>
<reference evidence="1 2" key="1">
    <citation type="submission" date="2023-06" db="EMBL/GenBank/DDBJ databases">
        <title>Actinomycetospora Odt1-22.</title>
        <authorList>
            <person name="Supong K."/>
        </authorList>
    </citation>
    <scope>NUCLEOTIDE SEQUENCE [LARGE SCALE GENOMIC DNA]</scope>
    <source>
        <strain evidence="1 2">Odt1-22</strain>
    </source>
</reference>
<proteinExistence type="predicted"/>
<sequence length="267" mass="29155">MVGTRPEVEELEHAMTLVRESGPSVAELLNSALSQPLLAQVTSRSYLHPNGFAKIVLHDAGPTGTSVRLHVWPAVENPSPEDLANRRDSAPHGHRWNFASTLIAGSGLLVEEFEVHHVDDDTVVDPGETVWDEMMFRPSVTASLVPHGKARLTCREYWVRDPIRDIYWCDVTDVHTIGPIDADMTATLVLQGPEVRPTAAVYRRPDSPADPGRRTLAEHEIAELIQTVLAAIGGPRSPERTEPAVGGRMVAVGPSTTELEILGRPTL</sequence>
<keyword evidence="2" id="KW-1185">Reference proteome</keyword>
<dbReference type="EMBL" id="JASVWF010000003">
    <property type="protein sequence ID" value="MDL5157006.1"/>
    <property type="molecule type" value="Genomic_DNA"/>
</dbReference>